<reference evidence="1" key="1">
    <citation type="submission" date="2023-07" db="EMBL/GenBank/DDBJ databases">
        <authorList>
            <consortium name="CYATHOMIX"/>
        </authorList>
    </citation>
    <scope>NUCLEOTIDE SEQUENCE</scope>
    <source>
        <strain evidence="1">N/A</strain>
    </source>
</reference>
<name>A0AA36MB43_CYLNA</name>
<gene>
    <name evidence="1" type="ORF">CYNAS_LOCUS18287</name>
</gene>
<keyword evidence="2" id="KW-1185">Reference proteome</keyword>
<dbReference type="AlphaFoldDB" id="A0AA36MB43"/>
<protein>
    <submittedName>
        <fullName evidence="1">Uncharacterized protein</fullName>
    </submittedName>
</protein>
<evidence type="ECO:0000313" key="2">
    <source>
        <dbReference type="Proteomes" id="UP001176961"/>
    </source>
</evidence>
<sequence>MLCRHYHEKSPRARLLPHRLTAIFLDRCEFRKETNVDRRHSRLTCAIHAEEQTAFPQYQVILSISCSCLP</sequence>
<accession>A0AA36MB43</accession>
<organism evidence="1 2">
    <name type="scientific">Cylicocyclus nassatus</name>
    <name type="common">Nematode worm</name>
    <dbReference type="NCBI Taxonomy" id="53992"/>
    <lineage>
        <taxon>Eukaryota</taxon>
        <taxon>Metazoa</taxon>
        <taxon>Ecdysozoa</taxon>
        <taxon>Nematoda</taxon>
        <taxon>Chromadorea</taxon>
        <taxon>Rhabditida</taxon>
        <taxon>Rhabditina</taxon>
        <taxon>Rhabditomorpha</taxon>
        <taxon>Strongyloidea</taxon>
        <taxon>Strongylidae</taxon>
        <taxon>Cylicocyclus</taxon>
    </lineage>
</organism>
<dbReference type="EMBL" id="CATQJL010000316">
    <property type="protein sequence ID" value="CAJ0606304.1"/>
    <property type="molecule type" value="Genomic_DNA"/>
</dbReference>
<dbReference type="Proteomes" id="UP001176961">
    <property type="component" value="Unassembled WGS sequence"/>
</dbReference>
<comment type="caution">
    <text evidence="1">The sequence shown here is derived from an EMBL/GenBank/DDBJ whole genome shotgun (WGS) entry which is preliminary data.</text>
</comment>
<proteinExistence type="predicted"/>
<evidence type="ECO:0000313" key="1">
    <source>
        <dbReference type="EMBL" id="CAJ0606304.1"/>
    </source>
</evidence>